<sequence>MTRRAFLGLVAALPLAGCATSHRAAPRAGATTAPSPALSVAPSVAPSPPSVTAGAAAPVWGGPVPFTAGKALLGSYLALDGMSYPQALALRHKQLGRDARIAHVFYEWADTLPSSIPDAPDHAIPMVSWRGTAYAEITSGRSDKLIAAAARNLRRFGRPVLLRWAWEMNGNWFDWCGARNGDDPAGYVTAWRRIHRIFQEQDATNVAWVWSPNWNSWPRTDWNVYASYYPGDKYVDWVGVSGYNLEGERPGTLYDPIYRAYAKRKPIILSEIGAVDHGGSTKADWIAEFSRYMRTRPKIGAVVWFDTDTHPGYAERWRIDTDSASLAAFKAMGRTPRFSA</sequence>
<dbReference type="InterPro" id="IPR006311">
    <property type="entry name" value="TAT_signal"/>
</dbReference>
<dbReference type="SUPFAM" id="SSF51445">
    <property type="entry name" value="(Trans)glycosidases"/>
    <property type="match status" value="1"/>
</dbReference>
<name>A0ABY8WNX0_9ACTN</name>
<keyword evidence="8" id="KW-1185">Reference proteome</keyword>
<feature type="signal peptide" evidence="5">
    <location>
        <begin position="1"/>
        <end position="24"/>
    </location>
</feature>
<evidence type="ECO:0000256" key="3">
    <source>
        <dbReference type="ARBA" id="ARBA00023295"/>
    </source>
</evidence>
<feature type="chain" id="PRO_5045780345" evidence="5">
    <location>
        <begin position="25"/>
        <end position="340"/>
    </location>
</feature>
<gene>
    <name evidence="7" type="ORF">ACTOB_002816</name>
</gene>
<dbReference type="Proteomes" id="UP001240150">
    <property type="component" value="Chromosome"/>
</dbReference>
<dbReference type="EMBL" id="CP126980">
    <property type="protein sequence ID" value="WIM99172.1"/>
    <property type="molecule type" value="Genomic_DNA"/>
</dbReference>
<dbReference type="Gene3D" id="3.20.20.80">
    <property type="entry name" value="Glycosidases"/>
    <property type="match status" value="1"/>
</dbReference>
<dbReference type="PROSITE" id="PS51318">
    <property type="entry name" value="TAT"/>
    <property type="match status" value="1"/>
</dbReference>
<dbReference type="PROSITE" id="PS51764">
    <property type="entry name" value="GH26"/>
    <property type="match status" value="1"/>
</dbReference>
<reference evidence="7 8" key="1">
    <citation type="submission" date="2023-06" db="EMBL/GenBank/DDBJ databases">
        <authorList>
            <person name="Yushchuk O."/>
            <person name="Binda E."/>
            <person name="Ruckert-Reed C."/>
            <person name="Fedorenko V."/>
            <person name="Kalinowski J."/>
            <person name="Marinelli F."/>
        </authorList>
    </citation>
    <scope>NUCLEOTIDE SEQUENCE [LARGE SCALE GENOMIC DNA]</scope>
    <source>
        <strain evidence="7 8">NRRL 3884</strain>
    </source>
</reference>
<dbReference type="GO" id="GO:0016787">
    <property type="term" value="F:hydrolase activity"/>
    <property type="evidence" value="ECO:0007669"/>
    <property type="project" value="UniProtKB-KW"/>
</dbReference>
<organism evidence="7 8">
    <name type="scientific">Actinoplanes oblitus</name>
    <dbReference type="NCBI Taxonomy" id="3040509"/>
    <lineage>
        <taxon>Bacteria</taxon>
        <taxon>Bacillati</taxon>
        <taxon>Actinomycetota</taxon>
        <taxon>Actinomycetes</taxon>
        <taxon>Micromonosporales</taxon>
        <taxon>Micromonosporaceae</taxon>
        <taxon>Actinoplanes</taxon>
    </lineage>
</organism>
<evidence type="ECO:0000259" key="6">
    <source>
        <dbReference type="PROSITE" id="PS51764"/>
    </source>
</evidence>
<evidence type="ECO:0000256" key="5">
    <source>
        <dbReference type="SAM" id="SignalP"/>
    </source>
</evidence>
<evidence type="ECO:0000256" key="2">
    <source>
        <dbReference type="ARBA" id="ARBA00022801"/>
    </source>
</evidence>
<proteinExistence type="inferred from homology"/>
<dbReference type="InterPro" id="IPR017853">
    <property type="entry name" value="GH"/>
</dbReference>
<dbReference type="RefSeq" id="WP_284920611.1">
    <property type="nucleotide sequence ID" value="NZ_CP126980.1"/>
</dbReference>
<keyword evidence="3 4" id="KW-0326">Glycosidase</keyword>
<evidence type="ECO:0000313" key="7">
    <source>
        <dbReference type="EMBL" id="WIM99172.1"/>
    </source>
</evidence>
<dbReference type="PANTHER" id="PTHR40079:SF4">
    <property type="entry name" value="GH26 DOMAIN-CONTAINING PROTEIN-RELATED"/>
    <property type="match status" value="1"/>
</dbReference>
<dbReference type="InterPro" id="IPR000805">
    <property type="entry name" value="Glyco_hydro_26"/>
</dbReference>
<feature type="domain" description="GH26" evidence="6">
    <location>
        <begin position="33"/>
        <end position="329"/>
    </location>
</feature>
<evidence type="ECO:0000256" key="4">
    <source>
        <dbReference type="PROSITE-ProRule" id="PRU01100"/>
    </source>
</evidence>
<dbReference type="PANTHER" id="PTHR40079">
    <property type="entry name" value="MANNAN ENDO-1,4-BETA-MANNOSIDASE E-RELATED"/>
    <property type="match status" value="1"/>
</dbReference>
<evidence type="ECO:0000313" key="8">
    <source>
        <dbReference type="Proteomes" id="UP001240150"/>
    </source>
</evidence>
<feature type="active site" description="Proton donor" evidence="4">
    <location>
        <position position="167"/>
    </location>
</feature>
<evidence type="ECO:0000256" key="1">
    <source>
        <dbReference type="ARBA" id="ARBA00007754"/>
    </source>
</evidence>
<keyword evidence="5" id="KW-0732">Signal</keyword>
<feature type="active site" description="Nucleophile" evidence="4">
    <location>
        <position position="271"/>
    </location>
</feature>
<dbReference type="Pfam" id="PF02156">
    <property type="entry name" value="Glyco_hydro_26"/>
    <property type="match status" value="1"/>
</dbReference>
<keyword evidence="2 4" id="KW-0378">Hydrolase</keyword>
<dbReference type="InterPro" id="IPR022790">
    <property type="entry name" value="GH26_dom"/>
</dbReference>
<comment type="similarity">
    <text evidence="1 4">Belongs to the glycosyl hydrolase 26 family.</text>
</comment>
<accession>A0ABY8WNX0</accession>
<protein>
    <submittedName>
        <fullName evidence="7">Glycosyl hydrolase</fullName>
    </submittedName>
</protein>